<dbReference type="SUPFAM" id="SSF52096">
    <property type="entry name" value="ClpP/crotonase"/>
    <property type="match status" value="1"/>
</dbReference>
<comment type="caution">
    <text evidence="8">The sequence shown here is derived from an EMBL/GenBank/DDBJ whole genome shotgun (WGS) entry which is preliminary data.</text>
</comment>
<evidence type="ECO:0000256" key="7">
    <source>
        <dbReference type="SAM" id="MobiDB-lite"/>
    </source>
</evidence>
<evidence type="ECO:0000256" key="1">
    <source>
        <dbReference type="ARBA" id="ARBA00007039"/>
    </source>
</evidence>
<evidence type="ECO:0000313" key="8">
    <source>
        <dbReference type="EMBL" id="MEC5422388.1"/>
    </source>
</evidence>
<sequence length="263" mass="29025">MTVKIDIKGPIISNNEAWIYDLFDMDATNPRKVDQALENANGEDVIVSINSPGGYVDDGSEIYTALKNYPGYVEAQIVGLAASAASFIAMGADKVRIAPTAQMMIHNASTIGIGDHRDMTKTADMLKTTDRTIVNAYMIKSGMLDEELLNMMAEETWLGPQEALDKKLVDEIMFVENGMKLAASYNGSNMIPQQVINTIRNKAPKAGVTSNEPPKFITEDFLKSMLNDFKDELKSELQQKNNNESNEPKSSAPTQTKRKGFIF</sequence>
<dbReference type="RefSeq" id="WP_327605954.1">
    <property type="nucleotide sequence ID" value="NZ_JARZFX010000001.1"/>
</dbReference>
<evidence type="ECO:0000256" key="2">
    <source>
        <dbReference type="ARBA" id="ARBA00022490"/>
    </source>
</evidence>
<gene>
    <name evidence="8" type="ORF">QGM71_02645</name>
</gene>
<dbReference type="InterPro" id="IPR001907">
    <property type="entry name" value="ClpP"/>
</dbReference>
<evidence type="ECO:0000256" key="5">
    <source>
        <dbReference type="ARBA" id="ARBA00022825"/>
    </source>
</evidence>
<evidence type="ECO:0000256" key="6">
    <source>
        <dbReference type="RuleBase" id="RU003567"/>
    </source>
</evidence>
<dbReference type="Gene3D" id="3.90.226.10">
    <property type="entry name" value="2-enoyl-CoA Hydratase, Chain A, domain 1"/>
    <property type="match status" value="1"/>
</dbReference>
<dbReference type="GO" id="GO:0006508">
    <property type="term" value="P:proteolysis"/>
    <property type="evidence" value="ECO:0007669"/>
    <property type="project" value="UniProtKB-KW"/>
</dbReference>
<evidence type="ECO:0000256" key="3">
    <source>
        <dbReference type="ARBA" id="ARBA00022670"/>
    </source>
</evidence>
<feature type="compositionally biased region" description="Low complexity" evidence="7">
    <location>
        <begin position="240"/>
        <end position="251"/>
    </location>
</feature>
<keyword evidence="5" id="KW-0720">Serine protease</keyword>
<keyword evidence="4 8" id="KW-0378">Hydrolase</keyword>
<dbReference type="InterPro" id="IPR029045">
    <property type="entry name" value="ClpP/crotonase-like_dom_sf"/>
</dbReference>
<keyword evidence="9" id="KW-1185">Reference proteome</keyword>
<reference evidence="8 9" key="1">
    <citation type="journal article" date="2024" name="Int. J. Syst. Evol. Microbiol.">
        <title>Virgibacillus tibetensis sp. nov., isolated from salt lake on the Tibetan Plateau of China.</title>
        <authorList>
            <person name="Phurbu D."/>
            <person name="Liu Z.-X."/>
            <person name="Wang R."/>
            <person name="Zheng Y.-Y."/>
            <person name="Liu H.-C."/>
            <person name="Zhou Y.-G."/>
            <person name="Yu Y.-J."/>
            <person name="Li A.-H."/>
        </authorList>
    </citation>
    <scope>NUCLEOTIDE SEQUENCE [LARGE SCALE GENOMIC DNA]</scope>
    <source>
        <strain evidence="8 9">C22-A2</strain>
    </source>
</reference>
<dbReference type="Proteomes" id="UP001335737">
    <property type="component" value="Unassembled WGS sequence"/>
</dbReference>
<name>A0ABU6KBB6_9BACI</name>
<dbReference type="PANTHER" id="PTHR10381:SF70">
    <property type="entry name" value="ATP-DEPENDENT CLP PROTEASE PROTEOLYTIC SUBUNIT"/>
    <property type="match status" value="1"/>
</dbReference>
<dbReference type="Pfam" id="PF00574">
    <property type="entry name" value="CLP_protease"/>
    <property type="match status" value="1"/>
</dbReference>
<proteinExistence type="inferred from homology"/>
<dbReference type="GO" id="GO:0004252">
    <property type="term" value="F:serine-type endopeptidase activity"/>
    <property type="evidence" value="ECO:0007669"/>
    <property type="project" value="UniProtKB-EC"/>
</dbReference>
<dbReference type="PRINTS" id="PR00127">
    <property type="entry name" value="CLPPROTEASEP"/>
</dbReference>
<dbReference type="NCBIfam" id="NF045542">
    <property type="entry name" value="Clp_rel_HeadMat"/>
    <property type="match status" value="1"/>
</dbReference>
<dbReference type="PANTHER" id="PTHR10381">
    <property type="entry name" value="ATP-DEPENDENT CLP PROTEASE PROTEOLYTIC SUBUNIT"/>
    <property type="match status" value="1"/>
</dbReference>
<keyword evidence="3 8" id="KW-0645">Protease</keyword>
<dbReference type="EMBL" id="JARZFX010000001">
    <property type="protein sequence ID" value="MEC5422388.1"/>
    <property type="molecule type" value="Genomic_DNA"/>
</dbReference>
<evidence type="ECO:0000313" key="9">
    <source>
        <dbReference type="Proteomes" id="UP001335737"/>
    </source>
</evidence>
<organism evidence="8 9">
    <name type="scientific">Virgibacillus tibetensis</name>
    <dbReference type="NCBI Taxonomy" id="3042313"/>
    <lineage>
        <taxon>Bacteria</taxon>
        <taxon>Bacillati</taxon>
        <taxon>Bacillota</taxon>
        <taxon>Bacilli</taxon>
        <taxon>Bacillales</taxon>
        <taxon>Bacillaceae</taxon>
        <taxon>Virgibacillus</taxon>
    </lineage>
</organism>
<dbReference type="CDD" id="cd07016">
    <property type="entry name" value="S14_ClpP_1"/>
    <property type="match status" value="1"/>
</dbReference>
<keyword evidence="2" id="KW-0963">Cytoplasm</keyword>
<protein>
    <recommendedName>
        <fullName evidence="6">ATP-dependent Clp protease proteolytic subunit</fullName>
    </recommendedName>
</protein>
<feature type="region of interest" description="Disordered" evidence="7">
    <location>
        <begin position="232"/>
        <end position="263"/>
    </location>
</feature>
<accession>A0ABU6KBB6</accession>
<evidence type="ECO:0000256" key="4">
    <source>
        <dbReference type="ARBA" id="ARBA00022801"/>
    </source>
</evidence>
<dbReference type="InterPro" id="IPR023562">
    <property type="entry name" value="ClpP/TepA"/>
</dbReference>
<comment type="similarity">
    <text evidence="1 6">Belongs to the peptidase S14 family.</text>
</comment>